<dbReference type="Proteomes" id="UP000784294">
    <property type="component" value="Unassembled WGS sequence"/>
</dbReference>
<keyword evidence="3" id="KW-1185">Reference proteome</keyword>
<dbReference type="PANTHER" id="PTHR47331:SF6">
    <property type="entry name" value="DOUBLECORTIN DOMAIN-CONTAINING PROTEIN"/>
    <property type="match status" value="1"/>
</dbReference>
<dbReference type="OrthoDB" id="6152067at2759"/>
<feature type="region of interest" description="Disordered" evidence="1">
    <location>
        <begin position="164"/>
        <end position="193"/>
    </location>
</feature>
<feature type="region of interest" description="Disordered" evidence="1">
    <location>
        <begin position="446"/>
        <end position="466"/>
    </location>
</feature>
<accession>A0A448XMA5</accession>
<feature type="region of interest" description="Disordered" evidence="1">
    <location>
        <begin position="1"/>
        <end position="28"/>
    </location>
</feature>
<evidence type="ECO:0000256" key="1">
    <source>
        <dbReference type="SAM" id="MobiDB-lite"/>
    </source>
</evidence>
<sequence length="1143" mass="128371">MSQKKTSSLVTRSQVSGSSQRSSVTNAAAIARAKAEAAKARAAFAEREMEAKVKKTERRAESARLEAERESESARLKAESARLETERRAESARLEAERETESARLEAERETESARLEAENARLAVEAKLESVRLEATLEKLAREREAAATLAEAKALEMIVYPSSEGHSEVPNLETEPHDPLQRTREEPPDRYDYTTPSHYYTHPPTYPDTNQVTMDFAKFFARRELITKGLEKFNDRPEGFRAWRSSFQNTIKGLDLSYSEEIDLLIKYLGTESAEHAKRIRVININHPETGLRMIWHRLNECYGSAEVVENALFKRIDDFPKITNKSYQKLRELSDLLMELQVAKAEGDLPGLAFLDTARGVNPIVQKLPYNLQERWMAHGSKFKEMHNVPFPPFTVFMDFVYQQAKMRNDPSFDFTLPHATLSVPNTCKAAVTVHKTNASSLDSFHRSAEPSHEETRYKDPSKQCPLHQLPHPLLKCRAFREKSIEDRKAFLKEHNICYKCCSSASHLAKDCQVSVKCTECDSTYHNTALHPGPAPWTVPYTKSASKHGGEEDDSATNTTEVSSHCTEICNGAIGSRSCSKICLVKVYPTGQTDKGIKLYAILDDQSNRSLACPAFFDAFNVKGPNTPYSLKTCAGVVETAGRRASGYQVESIDGKVCLPLPTIIECNQIPDNRSEIPTPDVAKHQVHLKRIMHLIPKLDPKAQIMLLLGRDMLRVHKARDQINGPHNAPYAQKLDLGWVIIGDACPGRVHEPVCVNSMLTNTLENGHPSIFPPCHNQFLIKEKPYNTSLVHTPPNISDDNLTRDSDQDHLRCTVFQRTKEDNQLAMSIEDKLFPKIIKQELIKHDSNSWVAPLPFRFRDNNPSKDITEYCMRVPTFGNSPSPAVGIHGLSRSAQESKVQYGSDVRPLVGKNFYADNRLKLIPSSKAAISLLERVQEALACSNLRLYKIASNNKVVIEAFSSQDYSNDLRDLILKTSDWDNPLSPDKKNLWAEWRKVQSQKLCVFSDASVKAIAAVAYLKTVDIYGQRHTAFVTGKAKLAPIPEHTIPRLELCAAVVAVELAELIATETGTEPKETVFYTDYNLADHAVTASQLKDTTWLTEPTSLCITRNKTVPEDNTLRKRDPFLVQTSLLRVGDHLA</sequence>
<feature type="compositionally biased region" description="Basic and acidic residues" evidence="1">
    <location>
        <begin position="176"/>
        <end position="193"/>
    </location>
</feature>
<feature type="compositionally biased region" description="Low complexity" evidence="1">
    <location>
        <begin position="11"/>
        <end position="28"/>
    </location>
</feature>
<evidence type="ECO:0000313" key="3">
    <source>
        <dbReference type="Proteomes" id="UP000784294"/>
    </source>
</evidence>
<feature type="compositionally biased region" description="Polar residues" evidence="1">
    <location>
        <begin position="1"/>
        <end position="10"/>
    </location>
</feature>
<comment type="caution">
    <text evidence="2">The sequence shown here is derived from an EMBL/GenBank/DDBJ whole genome shotgun (WGS) entry which is preliminary data.</text>
</comment>
<dbReference type="EMBL" id="CAAALY010263597">
    <property type="protein sequence ID" value="VEL40078.1"/>
    <property type="molecule type" value="Genomic_DNA"/>
</dbReference>
<dbReference type="PANTHER" id="PTHR47331">
    <property type="entry name" value="PHD-TYPE DOMAIN-CONTAINING PROTEIN"/>
    <property type="match status" value="1"/>
</dbReference>
<feature type="non-terminal residue" evidence="2">
    <location>
        <position position="1"/>
    </location>
</feature>
<reference evidence="2" key="1">
    <citation type="submission" date="2018-11" db="EMBL/GenBank/DDBJ databases">
        <authorList>
            <consortium name="Pathogen Informatics"/>
        </authorList>
    </citation>
    <scope>NUCLEOTIDE SEQUENCE</scope>
</reference>
<name>A0A448XMA5_9PLAT</name>
<dbReference type="AlphaFoldDB" id="A0A448XMA5"/>
<dbReference type="CDD" id="cd06503">
    <property type="entry name" value="ATP-synt_Fo_b"/>
    <property type="match status" value="1"/>
</dbReference>
<organism evidence="2 3">
    <name type="scientific">Protopolystoma xenopodis</name>
    <dbReference type="NCBI Taxonomy" id="117903"/>
    <lineage>
        <taxon>Eukaryota</taxon>
        <taxon>Metazoa</taxon>
        <taxon>Spiralia</taxon>
        <taxon>Lophotrochozoa</taxon>
        <taxon>Platyhelminthes</taxon>
        <taxon>Monogenea</taxon>
        <taxon>Polyopisthocotylea</taxon>
        <taxon>Polystomatidea</taxon>
        <taxon>Polystomatidae</taxon>
        <taxon>Protopolystoma</taxon>
    </lineage>
</organism>
<proteinExistence type="predicted"/>
<dbReference type="InterPro" id="IPR008042">
    <property type="entry name" value="Retrotrans_Pao"/>
</dbReference>
<protein>
    <submittedName>
        <fullName evidence="2">Uncharacterized protein</fullName>
    </submittedName>
</protein>
<gene>
    <name evidence="2" type="ORF">PXEA_LOCUS33518</name>
</gene>
<feature type="compositionally biased region" description="Basic and acidic residues" evidence="1">
    <location>
        <begin position="447"/>
        <end position="465"/>
    </location>
</feature>
<dbReference type="Pfam" id="PF05380">
    <property type="entry name" value="Peptidase_A17"/>
    <property type="match status" value="1"/>
</dbReference>
<feature type="region of interest" description="Disordered" evidence="1">
    <location>
        <begin position="45"/>
        <end position="117"/>
    </location>
</feature>
<evidence type="ECO:0000313" key="2">
    <source>
        <dbReference type="EMBL" id="VEL40078.1"/>
    </source>
</evidence>